<evidence type="ECO:0000313" key="9">
    <source>
        <dbReference type="Proteomes" id="UP000663889"/>
    </source>
</evidence>
<evidence type="ECO:0000313" key="2">
    <source>
        <dbReference type="EMBL" id="CAF1247323.1"/>
    </source>
</evidence>
<dbReference type="EMBL" id="CAJNOU010002100">
    <property type="protein sequence ID" value="CAF1289832.1"/>
    <property type="molecule type" value="Genomic_DNA"/>
</dbReference>
<dbReference type="EMBL" id="CAJOBD010000405">
    <property type="protein sequence ID" value="CAF3662561.1"/>
    <property type="molecule type" value="Genomic_DNA"/>
</dbReference>
<dbReference type="EMBL" id="CAJNOH010001752">
    <property type="protein sequence ID" value="CAF1247323.1"/>
    <property type="molecule type" value="Genomic_DNA"/>
</dbReference>
<dbReference type="Proteomes" id="UP000663864">
    <property type="component" value="Unassembled WGS sequence"/>
</dbReference>
<comment type="caution">
    <text evidence="4">The sequence shown here is derived from an EMBL/GenBank/DDBJ whole genome shotgun (WGS) entry which is preliminary data.</text>
</comment>
<proteinExistence type="predicted"/>
<feature type="chain" id="PRO_5036411420" evidence="1">
    <location>
        <begin position="20"/>
        <end position="197"/>
    </location>
</feature>
<keyword evidence="8" id="KW-1185">Reference proteome</keyword>
<evidence type="ECO:0000256" key="1">
    <source>
        <dbReference type="SAM" id="SignalP"/>
    </source>
</evidence>
<dbReference type="EMBL" id="CAJNOL010002785">
    <property type="protein sequence ID" value="CAF1528949.1"/>
    <property type="molecule type" value="Genomic_DNA"/>
</dbReference>
<evidence type="ECO:0000313" key="6">
    <source>
        <dbReference type="EMBL" id="CAF3662561.1"/>
    </source>
</evidence>
<evidence type="ECO:0000313" key="4">
    <source>
        <dbReference type="EMBL" id="CAF1289832.1"/>
    </source>
</evidence>
<dbReference type="EMBL" id="CAJOBE010006993">
    <property type="protein sequence ID" value="CAF4023566.1"/>
    <property type="molecule type" value="Genomic_DNA"/>
</dbReference>
<evidence type="ECO:0000313" key="5">
    <source>
        <dbReference type="EMBL" id="CAF1528949.1"/>
    </source>
</evidence>
<evidence type="ECO:0000313" key="8">
    <source>
        <dbReference type="Proteomes" id="UP000663870"/>
    </source>
</evidence>
<dbReference type="AlphaFoldDB" id="A0A815CY30"/>
<evidence type="ECO:0000313" key="3">
    <source>
        <dbReference type="EMBL" id="CAF1279070.1"/>
    </source>
</evidence>
<feature type="signal peptide" evidence="1">
    <location>
        <begin position="1"/>
        <end position="19"/>
    </location>
</feature>
<accession>A0A815CY30</accession>
<dbReference type="Proteomes" id="UP000663870">
    <property type="component" value="Unassembled WGS sequence"/>
</dbReference>
<organism evidence="4 9">
    <name type="scientific">Rotaria sordida</name>
    <dbReference type="NCBI Taxonomy" id="392033"/>
    <lineage>
        <taxon>Eukaryota</taxon>
        <taxon>Metazoa</taxon>
        <taxon>Spiralia</taxon>
        <taxon>Gnathifera</taxon>
        <taxon>Rotifera</taxon>
        <taxon>Eurotatoria</taxon>
        <taxon>Bdelloidea</taxon>
        <taxon>Philodinida</taxon>
        <taxon>Philodinidae</taxon>
        <taxon>Rotaria</taxon>
    </lineage>
</organism>
<name>A0A815CY30_9BILA</name>
<dbReference type="Proteomes" id="UP000663836">
    <property type="component" value="Unassembled WGS sequence"/>
</dbReference>
<dbReference type="Proteomes" id="UP000663874">
    <property type="component" value="Unassembled WGS sequence"/>
</dbReference>
<dbReference type="Proteomes" id="UP000663889">
    <property type="component" value="Unassembled WGS sequence"/>
</dbReference>
<dbReference type="EMBL" id="CAJNOT010002053">
    <property type="protein sequence ID" value="CAF1279070.1"/>
    <property type="molecule type" value="Genomic_DNA"/>
</dbReference>
<keyword evidence="1" id="KW-0732">Signal</keyword>
<protein>
    <submittedName>
        <fullName evidence="4">Uncharacterized protein</fullName>
    </submittedName>
</protein>
<gene>
    <name evidence="7" type="ORF">FNK824_LOCUS27220</name>
    <name evidence="6" type="ORF">JBS370_LOCUS7006</name>
    <name evidence="5" type="ORF">JXQ802_LOCUS42092</name>
    <name evidence="2" type="ORF">PYM288_LOCUS27196</name>
    <name evidence="4" type="ORF">SEV965_LOCUS25709</name>
    <name evidence="3" type="ORF">ZHD862_LOCUS26829</name>
</gene>
<sequence>MKIICCLLLFILLIKCTEAKKVHHTYVVVRNVTAPGKPMYGFRIFDSKEKTCLYRIRVLSKDVDTAILVDNFGKNIIANLEGIWIEKLVNVTFSIYDSKLNKWTDGFIQRNYHLFSSDYIIQFNNQQLIAKSKDSSKNVKVYDKKKNELLAQFRYRTRWLFSKSVKYDLKIYSNQVPDAIYFFLVLILDHRGHAGDT</sequence>
<evidence type="ECO:0000313" key="7">
    <source>
        <dbReference type="EMBL" id="CAF4023566.1"/>
    </source>
</evidence>
<dbReference type="Proteomes" id="UP000663854">
    <property type="component" value="Unassembled WGS sequence"/>
</dbReference>
<reference evidence="4" key="1">
    <citation type="submission" date="2021-02" db="EMBL/GenBank/DDBJ databases">
        <authorList>
            <person name="Nowell W R."/>
        </authorList>
    </citation>
    <scope>NUCLEOTIDE SEQUENCE</scope>
</reference>